<dbReference type="InterPro" id="IPR000719">
    <property type="entry name" value="Prot_kinase_dom"/>
</dbReference>
<gene>
    <name evidence="4" type="primary">Aste57867_1303</name>
    <name evidence="3" type="ORF">As57867_001302</name>
    <name evidence="4" type="ORF">ASTE57867_1303</name>
</gene>
<dbReference type="Gene3D" id="3.30.200.20">
    <property type="entry name" value="Phosphorylase Kinase, domain 1"/>
    <property type="match status" value="1"/>
</dbReference>
<dbReference type="AlphaFoldDB" id="A0A485K9Z6"/>
<proteinExistence type="predicted"/>
<dbReference type="PANTHER" id="PTHR44329">
    <property type="entry name" value="SERINE/THREONINE-PROTEIN KINASE TNNI3K-RELATED"/>
    <property type="match status" value="1"/>
</dbReference>
<accession>A0A485K9Z6</accession>
<dbReference type="EMBL" id="CAADRA010000096">
    <property type="protein sequence ID" value="VFT78522.1"/>
    <property type="molecule type" value="Genomic_DNA"/>
</dbReference>
<sequence>MESLVESLPTISKVDLRDLEPFRLGTGDIAIAKPVGRGTSMEVFAATFGASPVAVKQLLPVSCKSSDHAVEKFVQEIKLHITATSPFIVMFVGVTWTTPSDLMLVTELKDGDLLRLRHCKRIGLFTHTPTTHYPPRIKSRNVLVRTASLECKLADLGASREFDDYIQSLTAGVGTFRWMAPEVFQDTHYDTWADMYSFGVLLSELATHRIPYEGLTNDRGAPMSEMAIMARVMNGTLEPEFTPDTPSWFVELAMKCLALEPAVRPTAMQVAHLIKQKMDNQNSGGDFGLQQANAPPSVQNPATAMAILYDAHMFFKLAQCSATMHLLADFELVTKLQAIQNCVDKASDLANDPRMTPVFVALASTQPSTVAVARAFRPDMISKIASNPRTIQFLTDSSFYLKLTSVQQDLSKLPLYMDDWRMGTVLTELLRDSIPQPLTR</sequence>
<dbReference type="Gene3D" id="1.10.510.10">
    <property type="entry name" value="Transferase(Phosphotransferase) domain 1"/>
    <property type="match status" value="1"/>
</dbReference>
<dbReference type="Pfam" id="PF17830">
    <property type="entry name" value="STI1-HOP_DP"/>
    <property type="match status" value="1"/>
</dbReference>
<protein>
    <submittedName>
        <fullName evidence="4">Aste57867_1303 protein</fullName>
    </submittedName>
</protein>
<dbReference type="InterPro" id="IPR011009">
    <property type="entry name" value="Kinase-like_dom_sf"/>
</dbReference>
<dbReference type="InterPro" id="IPR041243">
    <property type="entry name" value="STI1/HOP_DP"/>
</dbReference>
<dbReference type="Pfam" id="PF00069">
    <property type="entry name" value="Pkinase"/>
    <property type="match status" value="1"/>
</dbReference>
<dbReference type="GO" id="GO:0004674">
    <property type="term" value="F:protein serine/threonine kinase activity"/>
    <property type="evidence" value="ECO:0007669"/>
    <property type="project" value="TreeGrafter"/>
</dbReference>
<dbReference type="SUPFAM" id="SSF56112">
    <property type="entry name" value="Protein kinase-like (PK-like)"/>
    <property type="match status" value="1"/>
</dbReference>
<reference evidence="4 5" key="1">
    <citation type="submission" date="2019-03" db="EMBL/GenBank/DDBJ databases">
        <authorList>
            <person name="Gaulin E."/>
            <person name="Dumas B."/>
        </authorList>
    </citation>
    <scope>NUCLEOTIDE SEQUENCE [LARGE SCALE GENOMIC DNA]</scope>
    <source>
        <strain evidence="4">CBS 568.67</strain>
    </source>
</reference>
<evidence type="ECO:0000313" key="3">
    <source>
        <dbReference type="EMBL" id="KAF0719073.1"/>
    </source>
</evidence>
<organism evidence="4 5">
    <name type="scientific">Aphanomyces stellatus</name>
    <dbReference type="NCBI Taxonomy" id="120398"/>
    <lineage>
        <taxon>Eukaryota</taxon>
        <taxon>Sar</taxon>
        <taxon>Stramenopiles</taxon>
        <taxon>Oomycota</taxon>
        <taxon>Saprolegniomycetes</taxon>
        <taxon>Saprolegniales</taxon>
        <taxon>Verrucalvaceae</taxon>
        <taxon>Aphanomyces</taxon>
    </lineage>
</organism>
<feature type="domain" description="Protein kinase" evidence="2">
    <location>
        <begin position="29"/>
        <end position="275"/>
    </location>
</feature>
<evidence type="ECO:0000313" key="5">
    <source>
        <dbReference type="Proteomes" id="UP000332933"/>
    </source>
</evidence>
<keyword evidence="1" id="KW-0677">Repeat</keyword>
<keyword evidence="5" id="KW-1185">Reference proteome</keyword>
<dbReference type="EMBL" id="VJMH01000096">
    <property type="protein sequence ID" value="KAF0719073.1"/>
    <property type="molecule type" value="Genomic_DNA"/>
</dbReference>
<dbReference type="GO" id="GO:0005524">
    <property type="term" value="F:ATP binding"/>
    <property type="evidence" value="ECO:0007669"/>
    <property type="project" value="InterPro"/>
</dbReference>
<dbReference type="Proteomes" id="UP000332933">
    <property type="component" value="Unassembled WGS sequence"/>
</dbReference>
<dbReference type="Gene3D" id="1.10.260.100">
    <property type="match status" value="2"/>
</dbReference>
<dbReference type="PANTHER" id="PTHR44329:SF214">
    <property type="entry name" value="PROTEIN KINASE DOMAIN-CONTAINING PROTEIN"/>
    <property type="match status" value="1"/>
</dbReference>
<evidence type="ECO:0000256" key="1">
    <source>
        <dbReference type="ARBA" id="ARBA00022737"/>
    </source>
</evidence>
<evidence type="ECO:0000313" key="4">
    <source>
        <dbReference type="EMBL" id="VFT78522.1"/>
    </source>
</evidence>
<reference evidence="3" key="2">
    <citation type="submission" date="2019-06" db="EMBL/GenBank/DDBJ databases">
        <title>Genomics analysis of Aphanomyces spp. identifies a new class of oomycete effector associated with host adaptation.</title>
        <authorList>
            <person name="Gaulin E."/>
        </authorList>
    </citation>
    <scope>NUCLEOTIDE SEQUENCE</scope>
    <source>
        <strain evidence="3">CBS 578.67</strain>
    </source>
</reference>
<dbReference type="InterPro" id="IPR051681">
    <property type="entry name" value="Ser/Thr_Kinases-Pseudokinases"/>
</dbReference>
<evidence type="ECO:0000259" key="2">
    <source>
        <dbReference type="PROSITE" id="PS50011"/>
    </source>
</evidence>
<dbReference type="PROSITE" id="PS50011">
    <property type="entry name" value="PROTEIN_KINASE_DOM"/>
    <property type="match status" value="1"/>
</dbReference>
<name>A0A485K9Z6_9STRA</name>
<dbReference type="OrthoDB" id="48004at2759"/>